<dbReference type="InterPro" id="IPR014284">
    <property type="entry name" value="RNA_pol_sigma-70_dom"/>
</dbReference>
<keyword evidence="2" id="KW-0805">Transcription regulation</keyword>
<dbReference type="GO" id="GO:0006352">
    <property type="term" value="P:DNA-templated transcription initiation"/>
    <property type="evidence" value="ECO:0007669"/>
    <property type="project" value="InterPro"/>
</dbReference>
<evidence type="ECO:0000313" key="8">
    <source>
        <dbReference type="Proteomes" id="UP000029493"/>
    </source>
</evidence>
<dbReference type="InterPro" id="IPR036388">
    <property type="entry name" value="WH-like_DNA-bd_sf"/>
</dbReference>
<protein>
    <submittedName>
        <fullName evidence="7">RNA polymerase sigma factor</fullName>
    </submittedName>
</protein>
<dbReference type="eggNOG" id="COG1595">
    <property type="taxonomic scope" value="Bacteria"/>
</dbReference>
<evidence type="ECO:0000256" key="3">
    <source>
        <dbReference type="ARBA" id="ARBA00023082"/>
    </source>
</evidence>
<dbReference type="InterPro" id="IPR007627">
    <property type="entry name" value="RNA_pol_sigma70_r2"/>
</dbReference>
<dbReference type="Proteomes" id="UP000029493">
    <property type="component" value="Chromosome"/>
</dbReference>
<proteinExistence type="inferred from homology"/>
<dbReference type="SUPFAM" id="SSF88946">
    <property type="entry name" value="Sigma2 domain of RNA polymerase sigma factors"/>
    <property type="match status" value="1"/>
</dbReference>
<evidence type="ECO:0000313" key="7">
    <source>
        <dbReference type="EMBL" id="AIR89440.1"/>
    </source>
</evidence>
<dbReference type="PANTHER" id="PTHR43133:SF63">
    <property type="entry name" value="RNA POLYMERASE SIGMA FACTOR FECI-RELATED"/>
    <property type="match status" value="1"/>
</dbReference>
<gene>
    <name evidence="7" type="ORF">LK03_09180</name>
</gene>
<keyword evidence="3" id="KW-0731">Sigma factor</keyword>
<dbReference type="OrthoDB" id="9797134at2"/>
<dbReference type="GO" id="GO:0003677">
    <property type="term" value="F:DNA binding"/>
    <property type="evidence" value="ECO:0007669"/>
    <property type="project" value="InterPro"/>
</dbReference>
<reference evidence="7 8" key="1">
    <citation type="submission" date="2014-09" db="EMBL/GenBank/DDBJ databases">
        <authorList>
            <person name="Chan K.-G."/>
        </authorList>
    </citation>
    <scope>NUCLEOTIDE SEQUENCE [LARGE SCALE GENOMIC DNA]</scope>
    <source>
        <strain evidence="7 8">ND07</strain>
    </source>
</reference>
<dbReference type="Gene3D" id="1.10.10.10">
    <property type="entry name" value="Winged helix-like DNA-binding domain superfamily/Winged helix DNA-binding domain"/>
    <property type="match status" value="1"/>
</dbReference>
<dbReference type="AlphaFoldDB" id="A0A089WJE5"/>
<dbReference type="SUPFAM" id="SSF88659">
    <property type="entry name" value="Sigma3 and sigma4 domains of RNA polymerase sigma factors"/>
    <property type="match status" value="1"/>
</dbReference>
<dbReference type="Gene3D" id="1.10.1740.10">
    <property type="match status" value="1"/>
</dbReference>
<dbReference type="InterPro" id="IPR013325">
    <property type="entry name" value="RNA_pol_sigma_r2"/>
</dbReference>
<dbReference type="GO" id="GO:0016987">
    <property type="term" value="F:sigma factor activity"/>
    <property type="evidence" value="ECO:0007669"/>
    <property type="project" value="UniProtKB-KW"/>
</dbReference>
<evidence type="ECO:0000256" key="4">
    <source>
        <dbReference type="ARBA" id="ARBA00023163"/>
    </source>
</evidence>
<keyword evidence="8" id="KW-1185">Reference proteome</keyword>
<feature type="domain" description="RNA polymerase sigma-70 region 2" evidence="5">
    <location>
        <begin position="15"/>
        <end position="80"/>
    </location>
</feature>
<evidence type="ECO:0000259" key="5">
    <source>
        <dbReference type="Pfam" id="PF04542"/>
    </source>
</evidence>
<evidence type="ECO:0000256" key="2">
    <source>
        <dbReference type="ARBA" id="ARBA00023015"/>
    </source>
</evidence>
<organism evidence="7 8">
    <name type="scientific">Pseudomonas cremoricolorata</name>
    <dbReference type="NCBI Taxonomy" id="157783"/>
    <lineage>
        <taxon>Bacteria</taxon>
        <taxon>Pseudomonadati</taxon>
        <taxon>Pseudomonadota</taxon>
        <taxon>Gammaproteobacteria</taxon>
        <taxon>Pseudomonadales</taxon>
        <taxon>Pseudomonadaceae</taxon>
        <taxon>Pseudomonas</taxon>
    </lineage>
</organism>
<dbReference type="EMBL" id="CP009455">
    <property type="protein sequence ID" value="AIR89440.1"/>
    <property type="molecule type" value="Genomic_DNA"/>
</dbReference>
<dbReference type="PANTHER" id="PTHR43133">
    <property type="entry name" value="RNA POLYMERASE ECF-TYPE SIGMA FACTO"/>
    <property type="match status" value="1"/>
</dbReference>
<comment type="similarity">
    <text evidence="1">Belongs to the sigma-70 factor family. ECF subfamily.</text>
</comment>
<dbReference type="CDD" id="cd06171">
    <property type="entry name" value="Sigma70_r4"/>
    <property type="match status" value="1"/>
</dbReference>
<dbReference type="InterPro" id="IPR039425">
    <property type="entry name" value="RNA_pol_sigma-70-like"/>
</dbReference>
<evidence type="ECO:0000256" key="1">
    <source>
        <dbReference type="ARBA" id="ARBA00010641"/>
    </source>
</evidence>
<dbReference type="InterPro" id="IPR013324">
    <property type="entry name" value="RNA_pol_sigma_r3/r4-like"/>
</dbReference>
<sequence>MQVNHPLPPAEVDLLYQAHNAWLRGWLRARVGCREHAADLAQDTFVRLLRARQSAPLKQPRAYLSSIARGLMIDQLRRRALERAYADSLAHLPELQAPSEEQRLLILDTLERLDRALHQLKPRARQAFLLAQLEGLSIVQVAERLEVSRATVERDLARALGACYRIRYADA</sequence>
<evidence type="ECO:0000259" key="6">
    <source>
        <dbReference type="Pfam" id="PF08281"/>
    </source>
</evidence>
<accession>A0A089WJE5</accession>
<dbReference type="Pfam" id="PF04542">
    <property type="entry name" value="Sigma70_r2"/>
    <property type="match status" value="1"/>
</dbReference>
<dbReference type="STRING" id="157783.LK03_09180"/>
<feature type="domain" description="RNA polymerase sigma factor 70 region 4 type 2" evidence="6">
    <location>
        <begin position="111"/>
        <end position="163"/>
    </location>
</feature>
<dbReference type="Pfam" id="PF08281">
    <property type="entry name" value="Sigma70_r4_2"/>
    <property type="match status" value="1"/>
</dbReference>
<dbReference type="RefSeq" id="WP_038412025.1">
    <property type="nucleotide sequence ID" value="NZ_CP009455.1"/>
</dbReference>
<keyword evidence="4" id="KW-0804">Transcription</keyword>
<dbReference type="NCBIfam" id="NF009180">
    <property type="entry name" value="PRK12528.1"/>
    <property type="match status" value="1"/>
</dbReference>
<dbReference type="InterPro" id="IPR013249">
    <property type="entry name" value="RNA_pol_sigma70_r4_t2"/>
</dbReference>
<name>A0A089WJE5_9PSED</name>
<dbReference type="KEGG" id="psw:LK03_09180"/>
<dbReference type="NCBIfam" id="TIGR02937">
    <property type="entry name" value="sigma70-ECF"/>
    <property type="match status" value="1"/>
</dbReference>